<dbReference type="SUPFAM" id="SSF53756">
    <property type="entry name" value="UDP-Glycosyltransferase/glycogen phosphorylase"/>
    <property type="match status" value="1"/>
</dbReference>
<keyword evidence="10 13" id="KW-0472">Membrane</keyword>
<evidence type="ECO:0000256" key="2">
    <source>
        <dbReference type="ARBA" id="ARBA00004922"/>
    </source>
</evidence>
<comment type="function">
    <text evidence="11">Participates in the formation of the lipid-linked precursor oligosaccharide for N-glycosylation. Involved in assembling the dolichol-pyrophosphate-GlcNAc(2)-Man(5) intermediate on the cytoplasmic surface of the ER.</text>
</comment>
<feature type="compositionally biased region" description="Basic and acidic residues" evidence="12">
    <location>
        <begin position="323"/>
        <end position="333"/>
    </location>
</feature>
<dbReference type="GeneID" id="25262833"/>
<dbReference type="EMBL" id="JMSN01000014">
    <property type="protein sequence ID" value="KDN52053.1"/>
    <property type="molecule type" value="Genomic_DNA"/>
</dbReference>
<feature type="compositionally biased region" description="Low complexity" evidence="12">
    <location>
        <begin position="366"/>
        <end position="382"/>
    </location>
</feature>
<dbReference type="OrthoDB" id="614844at2759"/>
<evidence type="ECO:0000256" key="12">
    <source>
        <dbReference type="SAM" id="MobiDB-lite"/>
    </source>
</evidence>
<feature type="region of interest" description="Disordered" evidence="12">
    <location>
        <begin position="323"/>
        <end position="416"/>
    </location>
</feature>
<keyword evidence="9 13" id="KW-1133">Transmembrane helix</keyword>
<evidence type="ECO:0000256" key="11">
    <source>
        <dbReference type="ARBA" id="ARBA00024899"/>
    </source>
</evidence>
<feature type="region of interest" description="Disordered" evidence="12">
    <location>
        <begin position="932"/>
        <end position="998"/>
    </location>
</feature>
<dbReference type="InParanoid" id="A0A066WHQ4"/>
<evidence type="ECO:0000256" key="7">
    <source>
        <dbReference type="ARBA" id="ARBA00022692"/>
    </source>
</evidence>
<dbReference type="InterPro" id="IPR026051">
    <property type="entry name" value="ALG1-like"/>
</dbReference>
<protein>
    <recommendedName>
        <fullName evidence="4">Chitobiosyldiphosphodolichol beta-mannosyltransferase</fullName>
        <ecNumber evidence="3">2.4.1.142</ecNumber>
    </recommendedName>
</protein>
<dbReference type="FunCoup" id="A0A066WHQ4">
    <property type="interactions" value="508"/>
</dbReference>
<evidence type="ECO:0000256" key="4">
    <source>
        <dbReference type="ARBA" id="ARBA00015841"/>
    </source>
</evidence>
<proteinExistence type="predicted"/>
<gene>
    <name evidence="15" type="ORF">K437DRAFT_232879</name>
</gene>
<dbReference type="GO" id="GO:0004578">
    <property type="term" value="F:chitobiosyldiphosphodolichol beta-mannosyltransferase activity"/>
    <property type="evidence" value="ECO:0007669"/>
    <property type="project" value="UniProtKB-EC"/>
</dbReference>
<evidence type="ECO:0000256" key="9">
    <source>
        <dbReference type="ARBA" id="ARBA00022989"/>
    </source>
</evidence>
<dbReference type="PANTHER" id="PTHR13036">
    <property type="entry name" value="BETA1,4 MANNOSYLTRANSFERASE"/>
    <property type="match status" value="1"/>
</dbReference>
<sequence length="998" mass="110420">MLLLALIFLFVIILLGLLMPTLFFLWISAFRSRSTTNSASLKRSAAVVVLGDIGRSPRMCYHVESLAHEGWKVGIVGYAGVELPLQLHRATIKRHTLPSPPTWISSLPKAAFIAVAPFKVLWQTFSLFWALSVSINPPPEVILVQTPPALPTIFVVRFVSLLLRSRVIIDWHNLGYTILALRLSPSHPLVRLAAWLERMTGRSAFAHLFVTKAMMLHLSRQWGLRGRMRVLHDRPPDHFRRATIRETHELFCRLVGRLNAPMAGAVKSRKDGSSSHSTSFSAATSAMQVFWPSFSMPDSTPFTKRIYHDELDKYVDGTAEVDWSSKRTQELRRRGSGVSIEIDGSSPASPSLLIGPCIARPSRMWSSDTQQQQQLSPLSSTSPHHRSHSPPRAPSCPPRRIADGNEYTDSMPVRSGRSSLNFLQAGMRIAGRDDVGFEDEGASEWCWRSDRPALAVSSTSWTADEDFSILLLAASMYERRARDLHNQVCKDNKNGDGAGNGTVEALSKDSSPLPHPSWDSQHSSFGSPLLPSSEIESGANARHRHGSARSRRPRSGSFERRLPASPTSHGPFDSIGSVGDRKLPKLLIIVTGKGELRAHYEEQIEKLEREMNWQWVRIRTAWLQSEEYPILLGSADIGISLHSSSSGLDLPMKVVDMLGCSLPVLALDFPCLNELVIDGLNGLTFSDASGLARGLENVLSGFPDHDNRLRRNLEEQSAFPTEEDSIPGVAGRIEDNEDDLDEAGDETSQMLFNAGFGNHFRPNPASREASIPLSPALASFSRLTSPTLPSFFMSTLDESHPFRAVASAHLGKGQVHQESSSTARVKKRDRNATWRGNWKRVVLPLLLLEEHEEDAKKKTSRPGKSGLLLWVTPQGKHDKLRALLNHGEAPKTRTSEESIRNPFLLAKEPEQRKEGLGGHVPNAAISAVRHGADSADRSHQPFPKHGRHRTGSLRRRKKSEFDGFGTALDQRAQVGIDKEGDVSAIPHIRVSGTESLGE</sequence>
<dbReference type="RefSeq" id="XP_013244908.1">
    <property type="nucleotide sequence ID" value="XM_013389454.1"/>
</dbReference>
<evidence type="ECO:0000256" key="6">
    <source>
        <dbReference type="ARBA" id="ARBA00022679"/>
    </source>
</evidence>
<accession>A0A066WHQ4</accession>
<feature type="region of interest" description="Disordered" evidence="12">
    <location>
        <begin position="488"/>
        <end position="576"/>
    </location>
</feature>
<feature type="transmembrane region" description="Helical" evidence="13">
    <location>
        <begin position="6"/>
        <end position="27"/>
    </location>
</feature>
<evidence type="ECO:0000313" key="16">
    <source>
        <dbReference type="Proteomes" id="UP000027361"/>
    </source>
</evidence>
<dbReference type="STRING" id="1037660.A0A066WHQ4"/>
<dbReference type="HOGENOM" id="CLU_012079_3_0_1"/>
<keyword evidence="6 15" id="KW-0808">Transferase</keyword>
<keyword evidence="16" id="KW-1185">Reference proteome</keyword>
<comment type="subcellular location">
    <subcellularLocation>
        <location evidence="1">Endoplasmic reticulum membrane</location>
        <topology evidence="1">Single-pass membrane protein</topology>
    </subcellularLocation>
</comment>
<dbReference type="EC" id="2.4.1.142" evidence="3"/>
<dbReference type="Proteomes" id="UP000027361">
    <property type="component" value="Unassembled WGS sequence"/>
</dbReference>
<feature type="compositionally biased region" description="Basic residues" evidence="12">
    <location>
        <begin position="942"/>
        <end position="958"/>
    </location>
</feature>
<keyword evidence="5" id="KW-0328">Glycosyltransferase</keyword>
<evidence type="ECO:0000256" key="5">
    <source>
        <dbReference type="ARBA" id="ARBA00022676"/>
    </source>
</evidence>
<comment type="caution">
    <text evidence="15">The sequence shown here is derived from an EMBL/GenBank/DDBJ whole genome shotgun (WGS) entry which is preliminary data.</text>
</comment>
<name>A0A066WHQ4_TILAU</name>
<dbReference type="InterPro" id="IPR028098">
    <property type="entry name" value="Glyco_trans_4-like_N"/>
</dbReference>
<evidence type="ECO:0000259" key="14">
    <source>
        <dbReference type="Pfam" id="PF13579"/>
    </source>
</evidence>
<evidence type="ECO:0000256" key="10">
    <source>
        <dbReference type="ARBA" id="ARBA00023136"/>
    </source>
</evidence>
<feature type="domain" description="Glycosyltransferase subfamily 4-like N-terminal" evidence="14">
    <location>
        <begin position="63"/>
        <end position="232"/>
    </location>
</feature>
<dbReference type="Pfam" id="PF13579">
    <property type="entry name" value="Glyco_trans_4_4"/>
    <property type="match status" value="1"/>
</dbReference>
<dbReference type="Gene3D" id="3.40.50.2000">
    <property type="entry name" value="Glycogen Phosphorylase B"/>
    <property type="match status" value="1"/>
</dbReference>
<keyword evidence="7 13" id="KW-0812">Transmembrane</keyword>
<evidence type="ECO:0000256" key="3">
    <source>
        <dbReference type="ARBA" id="ARBA00012611"/>
    </source>
</evidence>
<feature type="compositionally biased region" description="Basic residues" evidence="12">
    <location>
        <begin position="541"/>
        <end position="554"/>
    </location>
</feature>
<comment type="pathway">
    <text evidence="2">Protein modification; protein glycosylation.</text>
</comment>
<dbReference type="PANTHER" id="PTHR13036:SF0">
    <property type="entry name" value="CHITOBIOSYLDIPHOSPHODOLICHOL BETA-MANNOSYLTRANSFERASE"/>
    <property type="match status" value="1"/>
</dbReference>
<evidence type="ECO:0000256" key="1">
    <source>
        <dbReference type="ARBA" id="ARBA00004389"/>
    </source>
</evidence>
<dbReference type="AlphaFoldDB" id="A0A066WHQ4"/>
<evidence type="ECO:0000256" key="13">
    <source>
        <dbReference type="SAM" id="Phobius"/>
    </source>
</evidence>
<reference evidence="15 16" key="1">
    <citation type="submission" date="2014-05" db="EMBL/GenBank/DDBJ databases">
        <title>Draft genome sequence of a rare smut relative, Tilletiaria anomala UBC 951.</title>
        <authorList>
            <consortium name="DOE Joint Genome Institute"/>
            <person name="Toome M."/>
            <person name="Kuo A."/>
            <person name="Henrissat B."/>
            <person name="Lipzen A."/>
            <person name="Tritt A."/>
            <person name="Yoshinaga Y."/>
            <person name="Zane M."/>
            <person name="Barry K."/>
            <person name="Grigoriev I.V."/>
            <person name="Spatafora J.W."/>
            <person name="Aimea M.C."/>
        </authorList>
    </citation>
    <scope>NUCLEOTIDE SEQUENCE [LARGE SCALE GENOMIC DNA]</scope>
    <source>
        <strain evidence="15 16">UBC 951</strain>
    </source>
</reference>
<dbReference type="GO" id="GO:0005789">
    <property type="term" value="C:endoplasmic reticulum membrane"/>
    <property type="evidence" value="ECO:0007669"/>
    <property type="project" value="UniProtKB-SubCell"/>
</dbReference>
<evidence type="ECO:0000313" key="15">
    <source>
        <dbReference type="EMBL" id="KDN52053.1"/>
    </source>
</evidence>
<organism evidence="15 16">
    <name type="scientific">Tilletiaria anomala (strain ATCC 24038 / CBS 436.72 / UBC 951)</name>
    <dbReference type="NCBI Taxonomy" id="1037660"/>
    <lineage>
        <taxon>Eukaryota</taxon>
        <taxon>Fungi</taxon>
        <taxon>Dikarya</taxon>
        <taxon>Basidiomycota</taxon>
        <taxon>Ustilaginomycotina</taxon>
        <taxon>Exobasidiomycetes</taxon>
        <taxon>Georgefischeriales</taxon>
        <taxon>Tilletiariaceae</taxon>
        <taxon>Tilletiaria</taxon>
    </lineage>
</organism>
<keyword evidence="8" id="KW-0256">Endoplasmic reticulum</keyword>
<evidence type="ECO:0000256" key="8">
    <source>
        <dbReference type="ARBA" id="ARBA00022824"/>
    </source>
</evidence>